<evidence type="ECO:0000313" key="3">
    <source>
        <dbReference type="EMBL" id="PIR76531.1"/>
    </source>
</evidence>
<sequence>MTTQFIKQVFIYSVLSFGLFLFPQRSFAATPPPTATVVASASSTLYTFTTTCIDPEGVLPPGGALPKQVGIVVPTSTAQQHMDTTYIYFHGSDQPLPTVAKICNSSGDKGYHICDAAASLGAPIIIPIVQVKDSSKKTTRTTKEAFNCVIKEATDVMAAQTPAVTLVTNYIVAGHSGGAFTMSSYFAAGLSAQKAIVFDGCYIGGTNDEYNFCEDILRDFSSGPVDLYAQAGSEGTGKESQKVKDAFSSRVTLKIVNLTHYQIPSACLKDLATCGGKVPDGSSGGTTGGSSATKVPTLSANNLPITKVSLVNPIGSEGGSAVGVTDFRLILGNGIRILLTIIGAIALVAFIVGGAYWLLSAGSPERVKKGTETMVWAAIGLFVVFSAYGILSAVIGGLTGRAPIDTGPVSTQGAEVQSGAYYQVHSIEVSIFPEPKPYLSARGTIGANVPCVLSPGGQKDGYVNVVDPKNPALTGWVLADQVSAMTDTEVLKAKCGSPSASAISAHCVCTVTDDKKGDTSQTAIPNVNSSSECIATSLQSPISGTSISDCSWQTGN</sequence>
<dbReference type="AlphaFoldDB" id="A0A2H0TWK9"/>
<name>A0A2H0TWK9_9BACT</name>
<keyword evidence="2" id="KW-0732">Signal</keyword>
<keyword evidence="1" id="KW-0812">Transmembrane</keyword>
<proteinExistence type="predicted"/>
<dbReference type="InterPro" id="IPR043993">
    <property type="entry name" value="T4SS_pilin"/>
</dbReference>
<feature type="transmembrane region" description="Helical" evidence="1">
    <location>
        <begin position="337"/>
        <end position="359"/>
    </location>
</feature>
<feature type="signal peptide" evidence="2">
    <location>
        <begin position="1"/>
        <end position="28"/>
    </location>
</feature>
<gene>
    <name evidence="3" type="ORF">COU32_01555</name>
</gene>
<evidence type="ECO:0000256" key="2">
    <source>
        <dbReference type="SAM" id="SignalP"/>
    </source>
</evidence>
<reference evidence="4" key="1">
    <citation type="submission" date="2017-09" db="EMBL/GenBank/DDBJ databases">
        <title>Depth-based differentiation of microbial function through sediment-hosted aquifers and enrichment of novel symbionts in the deep terrestrial subsurface.</title>
        <authorList>
            <person name="Probst A.J."/>
            <person name="Ladd B."/>
            <person name="Jarett J.K."/>
            <person name="Geller-Mcgrath D.E."/>
            <person name="Sieber C.M.K."/>
            <person name="Emerson J.B."/>
            <person name="Anantharaman K."/>
            <person name="Thomas B.C."/>
            <person name="Malmstrom R."/>
            <person name="Stieglmeier M."/>
            <person name="Klingl A."/>
            <person name="Woyke T."/>
            <person name="Ryan C.M."/>
            <person name="Banfield J.F."/>
        </authorList>
    </citation>
    <scope>NUCLEOTIDE SEQUENCE [LARGE SCALE GENOMIC DNA]</scope>
</reference>
<protein>
    <recommendedName>
        <fullName evidence="5">SH3b domain-containing protein</fullName>
    </recommendedName>
</protein>
<evidence type="ECO:0008006" key="5">
    <source>
        <dbReference type="Google" id="ProtNLM"/>
    </source>
</evidence>
<organism evidence="3 4">
    <name type="scientific">Candidatus Magasanikbacteria bacterium CG10_big_fil_rev_8_21_14_0_10_42_10</name>
    <dbReference type="NCBI Taxonomy" id="1974649"/>
    <lineage>
        <taxon>Bacteria</taxon>
        <taxon>Candidatus Magasanikiibacteriota</taxon>
    </lineage>
</organism>
<dbReference type="EMBL" id="PFBY01000020">
    <property type="protein sequence ID" value="PIR76531.1"/>
    <property type="molecule type" value="Genomic_DNA"/>
</dbReference>
<feature type="chain" id="PRO_5013749097" description="SH3b domain-containing protein" evidence="2">
    <location>
        <begin position="29"/>
        <end position="556"/>
    </location>
</feature>
<dbReference type="Pfam" id="PF18895">
    <property type="entry name" value="T4SS_pilin"/>
    <property type="match status" value="1"/>
</dbReference>
<accession>A0A2H0TWK9</accession>
<evidence type="ECO:0000256" key="1">
    <source>
        <dbReference type="SAM" id="Phobius"/>
    </source>
</evidence>
<dbReference type="Proteomes" id="UP000231530">
    <property type="component" value="Unassembled WGS sequence"/>
</dbReference>
<comment type="caution">
    <text evidence="3">The sequence shown here is derived from an EMBL/GenBank/DDBJ whole genome shotgun (WGS) entry which is preliminary data.</text>
</comment>
<keyword evidence="1" id="KW-0472">Membrane</keyword>
<evidence type="ECO:0000313" key="4">
    <source>
        <dbReference type="Proteomes" id="UP000231530"/>
    </source>
</evidence>
<feature type="transmembrane region" description="Helical" evidence="1">
    <location>
        <begin position="375"/>
        <end position="398"/>
    </location>
</feature>
<keyword evidence="1" id="KW-1133">Transmembrane helix</keyword>